<evidence type="ECO:0000256" key="1">
    <source>
        <dbReference type="SAM" id="MobiDB-lite"/>
    </source>
</evidence>
<sequence>MDHGEARRFATAATTAAAPAAAAPAAAAPAAATPAAAAGRHAAAAGTADASADDRLRGLRHTAYGPDEEVAGAEVRHRRRGSRVGRRRDVVVRVPWQRRGPAGGRSTTGGGEQ</sequence>
<evidence type="ECO:0000313" key="2">
    <source>
        <dbReference type="EMBL" id="RSM69050.1"/>
    </source>
</evidence>
<dbReference type="EMBL" id="QHKI01000072">
    <property type="protein sequence ID" value="RSM69050.1"/>
    <property type="molecule type" value="Genomic_DNA"/>
</dbReference>
<dbReference type="Proteomes" id="UP000287547">
    <property type="component" value="Unassembled WGS sequence"/>
</dbReference>
<dbReference type="PROSITE" id="PS51318">
    <property type="entry name" value="TAT"/>
    <property type="match status" value="1"/>
</dbReference>
<feature type="region of interest" description="Disordered" evidence="1">
    <location>
        <begin position="1"/>
        <end position="113"/>
    </location>
</feature>
<evidence type="ECO:0000313" key="3">
    <source>
        <dbReference type="Proteomes" id="UP000287547"/>
    </source>
</evidence>
<feature type="compositionally biased region" description="Basic residues" evidence="1">
    <location>
        <begin position="76"/>
        <end position="86"/>
    </location>
</feature>
<dbReference type="InterPro" id="IPR006311">
    <property type="entry name" value="TAT_signal"/>
</dbReference>
<proteinExistence type="predicted"/>
<feature type="compositionally biased region" description="Gly residues" evidence="1">
    <location>
        <begin position="101"/>
        <end position="113"/>
    </location>
</feature>
<name>A0A428YM52_KIBAR</name>
<protein>
    <submittedName>
        <fullName evidence="2">Uncharacterized protein</fullName>
    </submittedName>
</protein>
<comment type="caution">
    <text evidence="2">The sequence shown here is derived from an EMBL/GenBank/DDBJ whole genome shotgun (WGS) entry which is preliminary data.</text>
</comment>
<accession>A0A428YM52</accession>
<dbReference type="AlphaFoldDB" id="A0A428YM52"/>
<feature type="compositionally biased region" description="Low complexity" evidence="1">
    <location>
        <begin position="10"/>
        <end position="50"/>
    </location>
</feature>
<organism evidence="2 3">
    <name type="scientific">Kibdelosporangium aridum</name>
    <dbReference type="NCBI Taxonomy" id="2030"/>
    <lineage>
        <taxon>Bacteria</taxon>
        <taxon>Bacillati</taxon>
        <taxon>Actinomycetota</taxon>
        <taxon>Actinomycetes</taxon>
        <taxon>Pseudonocardiales</taxon>
        <taxon>Pseudonocardiaceae</taxon>
        <taxon>Kibdelosporangium</taxon>
    </lineage>
</organism>
<reference evidence="2 3" key="1">
    <citation type="submission" date="2018-05" db="EMBL/GenBank/DDBJ databases">
        <title>Evolution of GPA BGCs.</title>
        <authorList>
            <person name="Waglechner N."/>
            <person name="Wright G.D."/>
        </authorList>
    </citation>
    <scope>NUCLEOTIDE SEQUENCE [LARGE SCALE GENOMIC DNA]</scope>
    <source>
        <strain evidence="2 3">A82846</strain>
    </source>
</reference>
<gene>
    <name evidence="2" type="ORF">DMH04_46470</name>
</gene>